<dbReference type="KEGG" id="pbd:PBOR_22330"/>
<dbReference type="Proteomes" id="UP000029518">
    <property type="component" value="Chromosome"/>
</dbReference>
<dbReference type="AlphaFoldDB" id="A0A089LJP1"/>
<evidence type="ECO:0000313" key="2">
    <source>
        <dbReference type="EMBL" id="AIQ59378.1"/>
    </source>
</evidence>
<gene>
    <name evidence="2" type="ORF">PBOR_22330</name>
</gene>
<feature type="region of interest" description="Disordered" evidence="1">
    <location>
        <begin position="1"/>
        <end position="20"/>
    </location>
</feature>
<accession>A0A089LJP1</accession>
<proteinExistence type="predicted"/>
<evidence type="ECO:0000313" key="3">
    <source>
        <dbReference type="Proteomes" id="UP000029518"/>
    </source>
</evidence>
<protein>
    <submittedName>
        <fullName evidence="2">Uncharacterized protein</fullName>
    </submittedName>
</protein>
<sequence>MRREVDNTDDRELPTGSFGKRGTLEEKMFEVYETEEDAAGLYISGPMTNQDSSHLFKKALVYQVNPDGGGFAINTGKQKLHPGAEVTGRKCLTELFHYLNSNLLPGEQVELYSCTAYGTDRFLEPRCKELDRNIHLSAFQLKEDFEWLPRQFIVISN</sequence>
<reference evidence="2" key="1">
    <citation type="submission" date="2014-08" db="EMBL/GenBank/DDBJ databases">
        <title>Comparative genomics of the Paenibacillus odorifer group.</title>
        <authorList>
            <person name="den Bakker H.C."/>
            <person name="Tsai Y.-C.Y.-C."/>
            <person name="Martin N."/>
            <person name="Korlach J."/>
            <person name="Wiedmann M."/>
        </authorList>
    </citation>
    <scope>NUCLEOTIDE SEQUENCE [LARGE SCALE GENOMIC DNA]</scope>
    <source>
        <strain evidence="2">DSM 13188</strain>
    </source>
</reference>
<organism evidence="2 3">
    <name type="scientific">Paenibacillus borealis</name>
    <dbReference type="NCBI Taxonomy" id="160799"/>
    <lineage>
        <taxon>Bacteria</taxon>
        <taxon>Bacillati</taxon>
        <taxon>Bacillota</taxon>
        <taxon>Bacilli</taxon>
        <taxon>Bacillales</taxon>
        <taxon>Paenibacillaceae</taxon>
        <taxon>Paenibacillus</taxon>
    </lineage>
</organism>
<feature type="compositionally biased region" description="Basic and acidic residues" evidence="1">
    <location>
        <begin position="1"/>
        <end position="13"/>
    </location>
</feature>
<dbReference type="HOGENOM" id="CLU_128051_0_0_9"/>
<dbReference type="EMBL" id="CP009285">
    <property type="protein sequence ID" value="AIQ59378.1"/>
    <property type="molecule type" value="Genomic_DNA"/>
</dbReference>
<evidence type="ECO:0000256" key="1">
    <source>
        <dbReference type="SAM" id="MobiDB-lite"/>
    </source>
</evidence>
<name>A0A089LJP1_PAEBO</name>
<dbReference type="OrthoDB" id="2155647at2"/>
<keyword evidence="3" id="KW-1185">Reference proteome</keyword>